<dbReference type="GeneID" id="27429327"/>
<dbReference type="GO" id="GO:0140359">
    <property type="term" value="F:ABC-type transporter activity"/>
    <property type="evidence" value="ECO:0007669"/>
    <property type="project" value="InterPro"/>
</dbReference>
<dbReference type="PANTHER" id="PTHR43229:SF2">
    <property type="entry name" value="NODULATION PROTEIN J"/>
    <property type="match status" value="1"/>
</dbReference>
<organism evidence="7 8">
    <name type="scientific">Saccharolobus solfataricus</name>
    <name type="common">Sulfolobus solfataricus</name>
    <dbReference type="NCBI Taxonomy" id="2287"/>
    <lineage>
        <taxon>Archaea</taxon>
        <taxon>Thermoproteota</taxon>
        <taxon>Thermoprotei</taxon>
        <taxon>Sulfolobales</taxon>
        <taxon>Sulfolobaceae</taxon>
        <taxon>Saccharolobus</taxon>
    </lineage>
</organism>
<comment type="subcellular location">
    <subcellularLocation>
        <location evidence="1">Membrane</location>
        <topology evidence="1">Multi-pass membrane protein</topology>
    </subcellularLocation>
</comment>
<dbReference type="Proteomes" id="UP000076770">
    <property type="component" value="Chromosome i"/>
</dbReference>
<feature type="transmembrane region" description="Helical" evidence="5">
    <location>
        <begin position="104"/>
        <end position="130"/>
    </location>
</feature>
<name>A0A157T739_SACSO</name>
<evidence type="ECO:0000313" key="7">
    <source>
        <dbReference type="EMBL" id="SAI86721.1"/>
    </source>
</evidence>
<dbReference type="AlphaFoldDB" id="A0A157T739"/>
<evidence type="ECO:0000256" key="2">
    <source>
        <dbReference type="ARBA" id="ARBA00022692"/>
    </source>
</evidence>
<dbReference type="RefSeq" id="WP_197653738.1">
    <property type="nucleotide sequence ID" value="NZ_LT549890.1"/>
</dbReference>
<dbReference type="PATRIC" id="fig|2287.9.peg.3327"/>
<keyword evidence="4 5" id="KW-0472">Membrane</keyword>
<feature type="domain" description="ABC transmembrane type-2" evidence="6">
    <location>
        <begin position="24"/>
        <end position="251"/>
    </location>
</feature>
<dbReference type="InterPro" id="IPR013525">
    <property type="entry name" value="ABC2_TM"/>
</dbReference>
<dbReference type="PIRSF" id="PIRSF006648">
    <property type="entry name" value="DrrB"/>
    <property type="match status" value="1"/>
</dbReference>
<protein>
    <submittedName>
        <fullName evidence="7">Multidrug ABC transporter permease</fullName>
    </submittedName>
</protein>
<feature type="transmembrane region" description="Helical" evidence="5">
    <location>
        <begin position="136"/>
        <end position="163"/>
    </location>
</feature>
<gene>
    <name evidence="7" type="ORF">SSOP1_3167</name>
</gene>
<proteinExistence type="predicted"/>
<keyword evidence="3 5" id="KW-1133">Transmembrane helix</keyword>
<evidence type="ECO:0000256" key="5">
    <source>
        <dbReference type="SAM" id="Phobius"/>
    </source>
</evidence>
<keyword evidence="2 5" id="KW-0812">Transmembrane</keyword>
<dbReference type="GO" id="GO:0043190">
    <property type="term" value="C:ATP-binding cassette (ABC) transporter complex"/>
    <property type="evidence" value="ECO:0007669"/>
    <property type="project" value="InterPro"/>
</dbReference>
<evidence type="ECO:0000313" key="8">
    <source>
        <dbReference type="Proteomes" id="UP000076770"/>
    </source>
</evidence>
<evidence type="ECO:0000256" key="1">
    <source>
        <dbReference type="ARBA" id="ARBA00004141"/>
    </source>
</evidence>
<sequence>MVNVLEYITTMLELELRKIKNDRTELYTRAIQPILWLVLYGTVIGRIRAIPTGGIPYIDYITPAIIIQSSTFISIFYGLTLVWERESGILKKLITTPLPRYSIVVGRSLASGIRSLFQIIIITTIALLLGVKFYNVFYFLIASLIIFFMSSGFASLSVVIASFMKTRERFMGIGQAITMPLFFASSGLYPIELMPKVLQYIALGNPLTYIIDICRRLMITGNMDSIVGDVLAILIFNITMYILASIRFKKIIE</sequence>
<dbReference type="Pfam" id="PF01061">
    <property type="entry name" value="ABC2_membrane"/>
    <property type="match status" value="1"/>
</dbReference>
<dbReference type="InterPro" id="IPR047817">
    <property type="entry name" value="ABC2_TM_bact-type"/>
</dbReference>
<feature type="transmembrane region" description="Helical" evidence="5">
    <location>
        <begin position="26"/>
        <end position="48"/>
    </location>
</feature>
<evidence type="ECO:0000256" key="3">
    <source>
        <dbReference type="ARBA" id="ARBA00022989"/>
    </source>
</evidence>
<dbReference type="InterPro" id="IPR051784">
    <property type="entry name" value="Nod_factor_ABC_transporter"/>
</dbReference>
<dbReference type="PRINTS" id="PR00164">
    <property type="entry name" value="ABC2TRNSPORT"/>
</dbReference>
<evidence type="ECO:0000256" key="4">
    <source>
        <dbReference type="ARBA" id="ARBA00023136"/>
    </source>
</evidence>
<dbReference type="InterPro" id="IPR000412">
    <property type="entry name" value="ABC_2_transport"/>
</dbReference>
<dbReference type="EMBL" id="LT549890">
    <property type="protein sequence ID" value="SAI86721.1"/>
    <property type="molecule type" value="Genomic_DNA"/>
</dbReference>
<reference evidence="8" key="1">
    <citation type="submission" date="2016-04" db="EMBL/GenBank/DDBJ databases">
        <authorList>
            <person name="Shah S.A."/>
            <person name="Garrett R.A."/>
        </authorList>
    </citation>
    <scope>NUCLEOTIDE SEQUENCE [LARGE SCALE GENOMIC DNA]</scope>
    <source>
        <strain evidence="8">ATCC 35091 / DSM 1616 / JCM 8930 / NBRC 15331 / P1</strain>
    </source>
</reference>
<dbReference type="PANTHER" id="PTHR43229">
    <property type="entry name" value="NODULATION PROTEIN J"/>
    <property type="match status" value="1"/>
</dbReference>
<accession>A0A157T739</accession>
<feature type="transmembrane region" description="Helical" evidence="5">
    <location>
        <begin position="226"/>
        <end position="248"/>
    </location>
</feature>
<feature type="transmembrane region" description="Helical" evidence="5">
    <location>
        <begin position="60"/>
        <end position="83"/>
    </location>
</feature>
<feature type="transmembrane region" description="Helical" evidence="5">
    <location>
        <begin position="170"/>
        <end position="191"/>
    </location>
</feature>
<evidence type="ECO:0000259" key="6">
    <source>
        <dbReference type="PROSITE" id="PS51012"/>
    </source>
</evidence>
<dbReference type="PROSITE" id="PS51012">
    <property type="entry name" value="ABC_TM2"/>
    <property type="match status" value="1"/>
</dbReference>
<dbReference type="OrthoDB" id="147058at2157"/>